<dbReference type="EMBL" id="GBRH01174148">
    <property type="protein sequence ID" value="JAE23748.1"/>
    <property type="molecule type" value="Transcribed_RNA"/>
</dbReference>
<proteinExistence type="predicted"/>
<evidence type="ECO:0000313" key="1">
    <source>
        <dbReference type="EMBL" id="JAE23748.1"/>
    </source>
</evidence>
<organism evidence="1">
    <name type="scientific">Arundo donax</name>
    <name type="common">Giant reed</name>
    <name type="synonym">Donax arundinaceus</name>
    <dbReference type="NCBI Taxonomy" id="35708"/>
    <lineage>
        <taxon>Eukaryota</taxon>
        <taxon>Viridiplantae</taxon>
        <taxon>Streptophyta</taxon>
        <taxon>Embryophyta</taxon>
        <taxon>Tracheophyta</taxon>
        <taxon>Spermatophyta</taxon>
        <taxon>Magnoliopsida</taxon>
        <taxon>Liliopsida</taxon>
        <taxon>Poales</taxon>
        <taxon>Poaceae</taxon>
        <taxon>PACMAD clade</taxon>
        <taxon>Arundinoideae</taxon>
        <taxon>Arundineae</taxon>
        <taxon>Arundo</taxon>
    </lineage>
</organism>
<reference evidence="1" key="1">
    <citation type="submission" date="2014-09" db="EMBL/GenBank/DDBJ databases">
        <authorList>
            <person name="Magalhaes I.L.F."/>
            <person name="Oliveira U."/>
            <person name="Santos F.R."/>
            <person name="Vidigal T.H.D.A."/>
            <person name="Brescovit A.D."/>
            <person name="Santos A.J."/>
        </authorList>
    </citation>
    <scope>NUCLEOTIDE SEQUENCE</scope>
    <source>
        <tissue evidence="1">Shoot tissue taken approximately 20 cm above the soil surface</tissue>
    </source>
</reference>
<dbReference type="AlphaFoldDB" id="A0A0A9GT57"/>
<reference evidence="1" key="2">
    <citation type="journal article" date="2015" name="Data Brief">
        <title>Shoot transcriptome of the giant reed, Arundo donax.</title>
        <authorList>
            <person name="Barrero R.A."/>
            <person name="Guerrero F.D."/>
            <person name="Moolhuijzen P."/>
            <person name="Goolsby J.A."/>
            <person name="Tidwell J."/>
            <person name="Bellgard S.E."/>
            <person name="Bellgard M.I."/>
        </authorList>
    </citation>
    <scope>NUCLEOTIDE SEQUENCE</scope>
    <source>
        <tissue evidence="1">Shoot tissue taken approximately 20 cm above the soil surface</tissue>
    </source>
</reference>
<protein>
    <submittedName>
        <fullName evidence="1">Uncharacterized protein</fullName>
    </submittedName>
</protein>
<name>A0A0A9GT57_ARUDO</name>
<accession>A0A0A9GT57</accession>
<sequence>MAIHPFFGSIFLMNQVAKWSGYSSTRVIFGPHYHVKELTGLDPGPYKILTIMSGAMILKMVTMRQ</sequence>